<dbReference type="EMBL" id="FLUN01000001">
    <property type="protein sequence ID" value="SBV95735.1"/>
    <property type="molecule type" value="Genomic_DNA"/>
</dbReference>
<name>A0A212J954_9FIRM</name>
<dbReference type="Pfam" id="PF12627">
    <property type="entry name" value="PolyA_pol_RNAbd"/>
    <property type="match status" value="1"/>
</dbReference>
<dbReference type="CDD" id="cd05398">
    <property type="entry name" value="NT_ClassII-CCAase"/>
    <property type="match status" value="1"/>
</dbReference>
<feature type="domain" description="Poly A polymerase head" evidence="9">
    <location>
        <begin position="24"/>
        <end position="144"/>
    </location>
</feature>
<keyword evidence="8" id="KW-0694">RNA-binding</keyword>
<evidence type="ECO:0000259" key="10">
    <source>
        <dbReference type="Pfam" id="PF12627"/>
    </source>
</evidence>
<organism evidence="11">
    <name type="scientific">uncultured Eubacteriales bacterium</name>
    <dbReference type="NCBI Taxonomy" id="172733"/>
    <lineage>
        <taxon>Bacteria</taxon>
        <taxon>Bacillati</taxon>
        <taxon>Bacillota</taxon>
        <taxon>Clostridia</taxon>
        <taxon>Eubacteriales</taxon>
        <taxon>environmental samples</taxon>
    </lineage>
</organism>
<keyword evidence="4" id="KW-0548">Nucleotidyltransferase</keyword>
<feature type="domain" description="tRNA nucleotidyltransferase/poly(A) polymerase RNA and SrmB- binding" evidence="10">
    <location>
        <begin position="171"/>
        <end position="226"/>
    </location>
</feature>
<accession>A0A212J954</accession>
<evidence type="ECO:0008006" key="12">
    <source>
        <dbReference type="Google" id="ProtNLM"/>
    </source>
</evidence>
<sequence length="338" mass="36847">MPKNHLPAGVSALCAALRGAGHEAYPVGGCVRDLLLGRTPEDWDVCTSALPEETQTIFEKTIPTGVAHGTVTVLLGEEKIEVTTFRREGGYADGRHPDAVTFDAGLTEDLSRRDFTVNAMALGEDGEVIDPFGGRADLAAGLIRCVGRADRRFAEDALRMLRAVRFSAQLDFAIEESTAAAIRTNAHRAAALSGERVKAELEKILSSPRPQRIGLLVEAGVLDRLYSGWPAGADWDSLAAVPSGRNERWRAFCALTGFSIRALPVERALRRAVEHPELEMLAKLEISGGELCALGLRGPEVSAMQKRLAAHIRAFPEDNSKEKLLRIAEEWNYERENL</sequence>
<reference evidence="11" key="1">
    <citation type="submission" date="2016-04" db="EMBL/GenBank/DDBJ databases">
        <authorList>
            <person name="Evans L.H."/>
            <person name="Alamgir A."/>
            <person name="Owens N."/>
            <person name="Weber N.D."/>
            <person name="Virtaneva K."/>
            <person name="Barbian K."/>
            <person name="Babar A."/>
            <person name="Rosenke K."/>
        </authorList>
    </citation>
    <scope>NUCLEOTIDE SEQUENCE</scope>
    <source>
        <strain evidence="11">86</strain>
    </source>
</reference>
<evidence type="ECO:0000256" key="8">
    <source>
        <dbReference type="RuleBase" id="RU003953"/>
    </source>
</evidence>
<proteinExistence type="inferred from homology"/>
<gene>
    <name evidence="11" type="ORF">KL86CLO1_10685</name>
</gene>
<dbReference type="SUPFAM" id="SSF81891">
    <property type="entry name" value="Poly A polymerase C-terminal region-like"/>
    <property type="match status" value="1"/>
</dbReference>
<dbReference type="InterPro" id="IPR043519">
    <property type="entry name" value="NT_sf"/>
</dbReference>
<dbReference type="GO" id="GO:0000166">
    <property type="term" value="F:nucleotide binding"/>
    <property type="evidence" value="ECO:0007669"/>
    <property type="project" value="UniProtKB-KW"/>
</dbReference>
<dbReference type="GO" id="GO:0000049">
    <property type="term" value="F:tRNA binding"/>
    <property type="evidence" value="ECO:0007669"/>
    <property type="project" value="TreeGrafter"/>
</dbReference>
<dbReference type="InterPro" id="IPR002646">
    <property type="entry name" value="PolA_pol_head_dom"/>
</dbReference>
<dbReference type="InterPro" id="IPR050264">
    <property type="entry name" value="Bact_CCA-adding_enz_type3_sf"/>
</dbReference>
<dbReference type="PANTHER" id="PTHR46173:SF1">
    <property type="entry name" value="CCA TRNA NUCLEOTIDYLTRANSFERASE 1, MITOCHONDRIAL"/>
    <property type="match status" value="1"/>
</dbReference>
<evidence type="ECO:0000259" key="9">
    <source>
        <dbReference type="Pfam" id="PF01743"/>
    </source>
</evidence>
<evidence type="ECO:0000256" key="2">
    <source>
        <dbReference type="ARBA" id="ARBA00022679"/>
    </source>
</evidence>
<dbReference type="GO" id="GO:0016779">
    <property type="term" value="F:nucleotidyltransferase activity"/>
    <property type="evidence" value="ECO:0007669"/>
    <property type="project" value="UniProtKB-KW"/>
</dbReference>
<dbReference type="InterPro" id="IPR032828">
    <property type="entry name" value="PolyA_RNA-bd"/>
</dbReference>
<keyword evidence="7" id="KW-0460">Magnesium</keyword>
<evidence type="ECO:0000256" key="4">
    <source>
        <dbReference type="ARBA" id="ARBA00022695"/>
    </source>
</evidence>
<dbReference type="Gene3D" id="3.30.460.10">
    <property type="entry name" value="Beta Polymerase, domain 2"/>
    <property type="match status" value="1"/>
</dbReference>
<keyword evidence="3" id="KW-0819">tRNA processing</keyword>
<evidence type="ECO:0000313" key="11">
    <source>
        <dbReference type="EMBL" id="SBV95735.1"/>
    </source>
</evidence>
<comment type="cofactor">
    <cofactor evidence="1">
        <name>Mg(2+)</name>
        <dbReference type="ChEBI" id="CHEBI:18420"/>
    </cofactor>
</comment>
<evidence type="ECO:0000256" key="5">
    <source>
        <dbReference type="ARBA" id="ARBA00022723"/>
    </source>
</evidence>
<dbReference type="Gene3D" id="1.10.3090.10">
    <property type="entry name" value="cca-adding enzyme, domain 2"/>
    <property type="match status" value="1"/>
</dbReference>
<dbReference type="AlphaFoldDB" id="A0A212J954"/>
<evidence type="ECO:0000256" key="7">
    <source>
        <dbReference type="ARBA" id="ARBA00022842"/>
    </source>
</evidence>
<evidence type="ECO:0000256" key="1">
    <source>
        <dbReference type="ARBA" id="ARBA00001946"/>
    </source>
</evidence>
<keyword evidence="2 8" id="KW-0808">Transferase</keyword>
<dbReference type="GO" id="GO:0046872">
    <property type="term" value="F:metal ion binding"/>
    <property type="evidence" value="ECO:0007669"/>
    <property type="project" value="UniProtKB-KW"/>
</dbReference>
<evidence type="ECO:0000256" key="3">
    <source>
        <dbReference type="ARBA" id="ARBA00022694"/>
    </source>
</evidence>
<dbReference type="GO" id="GO:0008033">
    <property type="term" value="P:tRNA processing"/>
    <property type="evidence" value="ECO:0007669"/>
    <property type="project" value="UniProtKB-KW"/>
</dbReference>
<dbReference type="PANTHER" id="PTHR46173">
    <property type="entry name" value="CCA TRNA NUCLEOTIDYLTRANSFERASE 1, MITOCHONDRIAL"/>
    <property type="match status" value="1"/>
</dbReference>
<protein>
    <recommendedName>
        <fullName evidence="12">CCA tRNA nucleotidyltransferase</fullName>
    </recommendedName>
</protein>
<keyword evidence="6" id="KW-0547">Nucleotide-binding</keyword>
<comment type="similarity">
    <text evidence="8">Belongs to the tRNA nucleotidyltransferase/poly(A) polymerase family.</text>
</comment>
<dbReference type="SUPFAM" id="SSF81301">
    <property type="entry name" value="Nucleotidyltransferase"/>
    <property type="match status" value="1"/>
</dbReference>
<keyword evidence="5" id="KW-0479">Metal-binding</keyword>
<evidence type="ECO:0000256" key="6">
    <source>
        <dbReference type="ARBA" id="ARBA00022741"/>
    </source>
</evidence>
<dbReference type="Pfam" id="PF01743">
    <property type="entry name" value="PolyA_pol"/>
    <property type="match status" value="1"/>
</dbReference>